<protein>
    <submittedName>
        <fullName evidence="2">Uncharacterized protein</fullName>
    </submittedName>
</protein>
<evidence type="ECO:0000313" key="3">
    <source>
        <dbReference type="Proteomes" id="UP000239757"/>
    </source>
</evidence>
<proteinExistence type="predicted"/>
<organism evidence="2 3">
    <name type="scientific">Gossypium barbadense</name>
    <name type="common">Sea Island cotton</name>
    <name type="synonym">Hibiscus barbadensis</name>
    <dbReference type="NCBI Taxonomy" id="3634"/>
    <lineage>
        <taxon>Eukaryota</taxon>
        <taxon>Viridiplantae</taxon>
        <taxon>Streptophyta</taxon>
        <taxon>Embryophyta</taxon>
        <taxon>Tracheophyta</taxon>
        <taxon>Spermatophyta</taxon>
        <taxon>Magnoliopsida</taxon>
        <taxon>eudicotyledons</taxon>
        <taxon>Gunneridae</taxon>
        <taxon>Pentapetalae</taxon>
        <taxon>rosids</taxon>
        <taxon>malvids</taxon>
        <taxon>Malvales</taxon>
        <taxon>Malvaceae</taxon>
        <taxon>Malvoideae</taxon>
        <taxon>Gossypium</taxon>
    </lineage>
</organism>
<sequence>MVTVDEEERRTSGGKLEINENGKMEGKGRNKGKIEGRKEANDDVEEIRVAGGNGGRVLGMRERWHGRGRKENE</sequence>
<evidence type="ECO:0000313" key="2">
    <source>
        <dbReference type="EMBL" id="PPS20415.1"/>
    </source>
</evidence>
<dbReference type="EMBL" id="KZ662699">
    <property type="protein sequence ID" value="PPS20415.1"/>
    <property type="molecule type" value="Genomic_DNA"/>
</dbReference>
<dbReference type="Proteomes" id="UP000239757">
    <property type="component" value="Unassembled WGS sequence"/>
</dbReference>
<reference evidence="2 3" key="1">
    <citation type="submission" date="2015-01" db="EMBL/GenBank/DDBJ databases">
        <title>Genome of allotetraploid Gossypium barbadense reveals genomic plasticity and fiber elongation in cotton evolution.</title>
        <authorList>
            <person name="Chen X."/>
            <person name="Liu X."/>
            <person name="Zhao B."/>
            <person name="Zheng H."/>
            <person name="Hu Y."/>
            <person name="Lu G."/>
            <person name="Yang C."/>
            <person name="Chen J."/>
            <person name="Shan C."/>
            <person name="Zhang L."/>
            <person name="Zhou Y."/>
            <person name="Wang L."/>
            <person name="Guo W."/>
            <person name="Bai Y."/>
            <person name="Ruan J."/>
            <person name="Shangguan X."/>
            <person name="Mao Y."/>
            <person name="Jiang J."/>
            <person name="Zhu Y."/>
            <person name="Lei J."/>
            <person name="Kang H."/>
            <person name="Chen S."/>
            <person name="He X."/>
            <person name="Wang R."/>
            <person name="Wang Y."/>
            <person name="Chen J."/>
            <person name="Wang L."/>
            <person name="Yu S."/>
            <person name="Wang B."/>
            <person name="Wei J."/>
            <person name="Song S."/>
            <person name="Lu X."/>
            <person name="Gao Z."/>
            <person name="Gu W."/>
            <person name="Deng X."/>
            <person name="Ma D."/>
            <person name="Wang S."/>
            <person name="Liang W."/>
            <person name="Fang L."/>
            <person name="Cai C."/>
            <person name="Zhu X."/>
            <person name="Zhou B."/>
            <person name="Zhang Y."/>
            <person name="Chen Z."/>
            <person name="Xu S."/>
            <person name="Zhu R."/>
            <person name="Wang S."/>
            <person name="Zhang T."/>
            <person name="Zhao G."/>
        </authorList>
    </citation>
    <scope>NUCLEOTIDE SEQUENCE [LARGE SCALE GENOMIC DNA]</scope>
    <source>
        <strain evidence="3">cv. Xinhai21</strain>
        <tissue evidence="2">Leaf</tissue>
    </source>
</reference>
<name>A0A2P5YXT5_GOSBA</name>
<feature type="compositionally biased region" description="Basic and acidic residues" evidence="1">
    <location>
        <begin position="7"/>
        <end position="41"/>
    </location>
</feature>
<gene>
    <name evidence="2" type="ORF">GOBAR_AA00145</name>
</gene>
<feature type="region of interest" description="Disordered" evidence="1">
    <location>
        <begin position="1"/>
        <end position="73"/>
    </location>
</feature>
<accession>A0A2P5YXT5</accession>
<evidence type="ECO:0000256" key="1">
    <source>
        <dbReference type="SAM" id="MobiDB-lite"/>
    </source>
</evidence>
<dbReference type="AlphaFoldDB" id="A0A2P5YXT5"/>
<feature type="compositionally biased region" description="Basic and acidic residues" evidence="1">
    <location>
        <begin position="59"/>
        <end position="73"/>
    </location>
</feature>